<dbReference type="GO" id="GO:0007160">
    <property type="term" value="P:cell-matrix adhesion"/>
    <property type="evidence" value="ECO:0007669"/>
    <property type="project" value="TreeGrafter"/>
</dbReference>
<dbReference type="GO" id="GO:0009986">
    <property type="term" value="C:cell surface"/>
    <property type="evidence" value="ECO:0007669"/>
    <property type="project" value="TreeGrafter"/>
</dbReference>
<keyword evidence="4" id="KW-0130">Cell adhesion</keyword>
<dbReference type="Gene3D" id="1.20.970.40">
    <property type="match status" value="1"/>
</dbReference>
<keyword evidence="6" id="KW-0325">Glycoprotein</keyword>
<evidence type="ECO:0000256" key="4">
    <source>
        <dbReference type="ARBA" id="ARBA00022889"/>
    </source>
</evidence>
<evidence type="ECO:0000256" key="1">
    <source>
        <dbReference type="ARBA" id="ARBA00004370"/>
    </source>
</evidence>
<dbReference type="Proteomes" id="UP000288216">
    <property type="component" value="Unassembled WGS sequence"/>
</dbReference>
<proteinExistence type="inferred from homology"/>
<name>A0A401NHS2_SCYTO</name>
<keyword evidence="5" id="KW-0472">Membrane</keyword>
<evidence type="ECO:0000256" key="5">
    <source>
        <dbReference type="ARBA" id="ARBA00023136"/>
    </source>
</evidence>
<evidence type="ECO:0000313" key="7">
    <source>
        <dbReference type="EMBL" id="GCB60425.1"/>
    </source>
</evidence>
<accession>A0A401NHS2</accession>
<dbReference type="STRING" id="75743.A0A401NHS2"/>
<comment type="similarity">
    <text evidence="2">Belongs to the mesothelin family.</text>
</comment>
<keyword evidence="3" id="KW-0732">Signal</keyword>
<evidence type="ECO:0000256" key="2">
    <source>
        <dbReference type="ARBA" id="ARBA00011016"/>
    </source>
</evidence>
<evidence type="ECO:0000313" key="8">
    <source>
        <dbReference type="Proteomes" id="UP000288216"/>
    </source>
</evidence>
<comment type="subcellular location">
    <subcellularLocation>
        <location evidence="1">Membrane</location>
    </subcellularLocation>
</comment>
<organism evidence="7 8">
    <name type="scientific">Scyliorhinus torazame</name>
    <name type="common">Cloudy catshark</name>
    <name type="synonym">Catulus torazame</name>
    <dbReference type="NCBI Taxonomy" id="75743"/>
    <lineage>
        <taxon>Eukaryota</taxon>
        <taxon>Metazoa</taxon>
        <taxon>Chordata</taxon>
        <taxon>Craniata</taxon>
        <taxon>Vertebrata</taxon>
        <taxon>Chondrichthyes</taxon>
        <taxon>Elasmobranchii</taxon>
        <taxon>Galeomorphii</taxon>
        <taxon>Galeoidea</taxon>
        <taxon>Carcharhiniformes</taxon>
        <taxon>Scyliorhinidae</taxon>
        <taxon>Scyliorhinus</taxon>
    </lineage>
</organism>
<dbReference type="InterPro" id="IPR010335">
    <property type="entry name" value="Mesothelin"/>
</dbReference>
<reference evidence="7 8" key="1">
    <citation type="journal article" date="2018" name="Nat. Ecol. Evol.">
        <title>Shark genomes provide insights into elasmobranch evolution and the origin of vertebrates.</title>
        <authorList>
            <person name="Hara Y"/>
            <person name="Yamaguchi K"/>
            <person name="Onimaru K"/>
            <person name="Kadota M"/>
            <person name="Koyanagi M"/>
            <person name="Keeley SD"/>
            <person name="Tatsumi K"/>
            <person name="Tanaka K"/>
            <person name="Motone F"/>
            <person name="Kageyama Y"/>
            <person name="Nozu R"/>
            <person name="Adachi N"/>
            <person name="Nishimura O"/>
            <person name="Nakagawa R"/>
            <person name="Tanegashima C"/>
            <person name="Kiyatake I"/>
            <person name="Matsumoto R"/>
            <person name="Murakumo K"/>
            <person name="Nishida K"/>
            <person name="Terakita A"/>
            <person name="Kuratani S"/>
            <person name="Sato K"/>
            <person name="Hyodo S Kuraku.S."/>
        </authorList>
    </citation>
    <scope>NUCLEOTIDE SEQUENCE [LARGE SCALE GENOMIC DNA]</scope>
</reference>
<sequence>MSRLPAKQEESQSCFWLEKCHIAPVIMKNTALANYTFSVKLITVTIIGFFLTTMNAQQVLGENKGRKSSQLLLRRVKRATACTNNFITNDRTNDPLLAAFYPADQLDACLNNSVLAANLTELGHIAFSKNQLLILKRKLGEIYTSGLPEDQIQQLGFIITVYGPEEISTWNITRLDTLALALSNSANVNTTKVIIENYLRGSGSLNAGVLDVIGGPALCSLSEETLRTILPSELKKAKPLDISTCTQAKKDIIFGIAKVAFQDRAGDPNAYYNLTRPYVGGARASDLRSLAAGNISMDFQTFSRLNPVEVEQLTAQNIRDLLGINLNSLGLNRNHEIVQHWVNSHTVKEVMSLGIGLQGGIAPAGLGNFFFKEFSETGSAPINSYSLLLSICIAVMGITLQ</sequence>
<dbReference type="OrthoDB" id="9329195at2759"/>
<evidence type="ECO:0000256" key="6">
    <source>
        <dbReference type="ARBA" id="ARBA00023180"/>
    </source>
</evidence>
<dbReference type="AlphaFoldDB" id="A0A401NHS2"/>
<dbReference type="PANTHER" id="PTHR23412:SF6">
    <property type="entry name" value="MESOTHELIN"/>
    <property type="match status" value="1"/>
</dbReference>
<evidence type="ECO:0008006" key="9">
    <source>
        <dbReference type="Google" id="ProtNLM"/>
    </source>
</evidence>
<protein>
    <recommendedName>
        <fullName evidence="9">Mesothelin</fullName>
    </recommendedName>
</protein>
<dbReference type="PANTHER" id="PTHR23412">
    <property type="entry name" value="STEREOCILIN RELATED"/>
    <property type="match status" value="1"/>
</dbReference>
<comment type="caution">
    <text evidence="7">The sequence shown here is derived from an EMBL/GenBank/DDBJ whole genome shotgun (WGS) entry which is preliminary data.</text>
</comment>
<dbReference type="InterPro" id="IPR026664">
    <property type="entry name" value="Stereocilin-rel"/>
</dbReference>
<gene>
    <name evidence="7" type="ORF">scyTo_0006872</name>
</gene>
<keyword evidence="8" id="KW-1185">Reference proteome</keyword>
<dbReference type="Pfam" id="PF06060">
    <property type="entry name" value="Mesothelin"/>
    <property type="match status" value="1"/>
</dbReference>
<dbReference type="OMA" id="CRPPQMD"/>
<dbReference type="GO" id="GO:0016020">
    <property type="term" value="C:membrane"/>
    <property type="evidence" value="ECO:0007669"/>
    <property type="project" value="UniProtKB-SubCell"/>
</dbReference>
<dbReference type="EMBL" id="BFAA01002394">
    <property type="protein sequence ID" value="GCB60425.1"/>
    <property type="molecule type" value="Genomic_DNA"/>
</dbReference>
<evidence type="ECO:0000256" key="3">
    <source>
        <dbReference type="ARBA" id="ARBA00022729"/>
    </source>
</evidence>